<dbReference type="InParanoid" id="A0A0C3AQ56"/>
<sequence>MEQIIISYDYGACEAHSTSIFAIIYNCCRNGDFARKGLRLCFIILKISTLTWAYKY</sequence>
<evidence type="ECO:0000313" key="1">
    <source>
        <dbReference type="EMBL" id="KIM76053.1"/>
    </source>
</evidence>
<keyword evidence="2" id="KW-1185">Reference proteome</keyword>
<evidence type="ECO:0000313" key="2">
    <source>
        <dbReference type="Proteomes" id="UP000054166"/>
    </source>
</evidence>
<proteinExistence type="predicted"/>
<accession>A0A0C3AQ56</accession>
<organism evidence="1 2">
    <name type="scientific">Piloderma croceum (strain F 1598)</name>
    <dbReference type="NCBI Taxonomy" id="765440"/>
    <lineage>
        <taxon>Eukaryota</taxon>
        <taxon>Fungi</taxon>
        <taxon>Dikarya</taxon>
        <taxon>Basidiomycota</taxon>
        <taxon>Agaricomycotina</taxon>
        <taxon>Agaricomycetes</taxon>
        <taxon>Agaricomycetidae</taxon>
        <taxon>Atheliales</taxon>
        <taxon>Atheliaceae</taxon>
        <taxon>Piloderma</taxon>
    </lineage>
</organism>
<dbReference type="AlphaFoldDB" id="A0A0C3AQ56"/>
<reference evidence="2" key="2">
    <citation type="submission" date="2015-01" db="EMBL/GenBank/DDBJ databases">
        <title>Evolutionary Origins and Diversification of the Mycorrhizal Mutualists.</title>
        <authorList>
            <consortium name="DOE Joint Genome Institute"/>
            <consortium name="Mycorrhizal Genomics Consortium"/>
            <person name="Kohler A."/>
            <person name="Kuo A."/>
            <person name="Nagy L.G."/>
            <person name="Floudas D."/>
            <person name="Copeland A."/>
            <person name="Barry K.W."/>
            <person name="Cichocki N."/>
            <person name="Veneault-Fourrey C."/>
            <person name="LaButti K."/>
            <person name="Lindquist E.A."/>
            <person name="Lipzen A."/>
            <person name="Lundell T."/>
            <person name="Morin E."/>
            <person name="Murat C."/>
            <person name="Riley R."/>
            <person name="Ohm R."/>
            <person name="Sun H."/>
            <person name="Tunlid A."/>
            <person name="Henrissat B."/>
            <person name="Grigoriev I.V."/>
            <person name="Hibbett D.S."/>
            <person name="Martin F."/>
        </authorList>
    </citation>
    <scope>NUCLEOTIDE SEQUENCE [LARGE SCALE GENOMIC DNA]</scope>
    <source>
        <strain evidence="2">F 1598</strain>
    </source>
</reference>
<gene>
    <name evidence="1" type="ORF">PILCRDRAFT_657376</name>
</gene>
<dbReference type="HOGENOM" id="CLU_3015015_0_0_1"/>
<dbReference type="EMBL" id="KN833039">
    <property type="protein sequence ID" value="KIM76053.1"/>
    <property type="molecule type" value="Genomic_DNA"/>
</dbReference>
<dbReference type="Proteomes" id="UP000054166">
    <property type="component" value="Unassembled WGS sequence"/>
</dbReference>
<name>A0A0C3AQ56_PILCF</name>
<reference evidence="1 2" key="1">
    <citation type="submission" date="2014-04" db="EMBL/GenBank/DDBJ databases">
        <authorList>
            <consortium name="DOE Joint Genome Institute"/>
            <person name="Kuo A."/>
            <person name="Tarkka M."/>
            <person name="Buscot F."/>
            <person name="Kohler A."/>
            <person name="Nagy L.G."/>
            <person name="Floudas D."/>
            <person name="Copeland A."/>
            <person name="Barry K.W."/>
            <person name="Cichocki N."/>
            <person name="Veneault-Fourrey C."/>
            <person name="LaButti K."/>
            <person name="Lindquist E.A."/>
            <person name="Lipzen A."/>
            <person name="Lundell T."/>
            <person name="Morin E."/>
            <person name="Murat C."/>
            <person name="Sun H."/>
            <person name="Tunlid A."/>
            <person name="Henrissat B."/>
            <person name="Grigoriev I.V."/>
            <person name="Hibbett D.S."/>
            <person name="Martin F."/>
            <person name="Nordberg H.P."/>
            <person name="Cantor M.N."/>
            <person name="Hua S.X."/>
        </authorList>
    </citation>
    <scope>NUCLEOTIDE SEQUENCE [LARGE SCALE GENOMIC DNA]</scope>
    <source>
        <strain evidence="1 2">F 1598</strain>
    </source>
</reference>
<protein>
    <submittedName>
        <fullName evidence="1">Uncharacterized protein</fullName>
    </submittedName>
</protein>